<accession>D2EEQ7</accession>
<dbReference type="AlphaFoldDB" id="D2EEQ7"/>
<dbReference type="Pfam" id="PF13439">
    <property type="entry name" value="Glyco_transf_4"/>
    <property type="match status" value="1"/>
</dbReference>
<keyword evidence="2" id="KW-0808">Transferase</keyword>
<dbReference type="Pfam" id="PF13692">
    <property type="entry name" value="Glyco_trans_1_4"/>
    <property type="match status" value="1"/>
</dbReference>
<dbReference type="CDD" id="cd03801">
    <property type="entry name" value="GT4_PimA-like"/>
    <property type="match status" value="1"/>
</dbReference>
<gene>
    <name evidence="2" type="ORF">BJBARM4_0210</name>
</gene>
<reference evidence="2 3" key="1">
    <citation type="journal article" date="2010" name="Proc. Natl. Acad. Sci. U.S.A.">
        <title>Enigmatic, ultrasmall, uncultivated Archaea.</title>
        <authorList>
            <person name="Baker B.J."/>
            <person name="Comolli L.R."/>
            <person name="Dick G.J."/>
            <person name="Hauser L.J."/>
            <person name="Hyatt D."/>
            <person name="Dill B.D."/>
            <person name="Land M.L."/>
            <person name="Verberkmoes N.C."/>
            <person name="Hettich R.L."/>
            <person name="Banfield J.F."/>
        </authorList>
    </citation>
    <scope>NUCLEOTIDE SEQUENCE [LARGE SCALE GENOMIC DNA]</scope>
</reference>
<organism evidence="2 3">
    <name type="scientific">Candidatus Parvarchaeum acidiphilum ARMAN-4</name>
    <dbReference type="NCBI Taxonomy" id="662760"/>
    <lineage>
        <taxon>Archaea</taxon>
        <taxon>Candidatus Parvarchaeota</taxon>
        <taxon>Candidatus Parvarchaeum</taxon>
    </lineage>
</organism>
<sequence length="348" mass="39569">MVYRNIAFVHLSNGGHWAHKNFVSDLKAKEITVPELSRVNNRGLRYLNIYKTFSGMKKSLNGFDAIIFEDLALVGLLYSGAVDKKTKIIVIVASEWPYLIFNGFVSRPKLLLYKMLIKKVGLFIAVSNMQRDFLIKLGVKPEKIKVVYPAPKENVRKELLKIKPNLKSKNIVFVGNIRLRFGNFDLKGVDLLVKAFKEAKKRIKGLRLFIVGGNSEYIVSQYSIAEGIIFTGTVKSIADYLRKAALYVHLGRGDAMPISVTEALTAGLPTIVSEYTGSKEFVNKINQKFVVPLDYHKAAKEIEDYFNLSYAEKLRLSKKAREIGREVNEKSGRMLFKKYIEEFLDRSI</sequence>
<dbReference type="GO" id="GO:0016740">
    <property type="term" value="F:transferase activity"/>
    <property type="evidence" value="ECO:0007669"/>
    <property type="project" value="UniProtKB-KW"/>
</dbReference>
<name>D2EEQ7_PARA4</name>
<dbReference type="PANTHER" id="PTHR12526:SF627">
    <property type="entry name" value="D-RHAMNOSYLTRANSFERASE WBPZ"/>
    <property type="match status" value="1"/>
</dbReference>
<feature type="domain" description="Glycosyltransferase subfamily 4-like N-terminal" evidence="1">
    <location>
        <begin position="47"/>
        <end position="149"/>
    </location>
</feature>
<protein>
    <submittedName>
        <fullName evidence="2">Glycosyl transferase group 1</fullName>
    </submittedName>
</protein>
<evidence type="ECO:0000313" key="2">
    <source>
        <dbReference type="EMBL" id="EEZ93118.1"/>
    </source>
</evidence>
<evidence type="ECO:0000313" key="3">
    <source>
        <dbReference type="Proteomes" id="UP000009375"/>
    </source>
</evidence>
<dbReference type="EMBL" id="GG730041">
    <property type="protein sequence ID" value="EEZ93118.1"/>
    <property type="molecule type" value="Genomic_DNA"/>
</dbReference>
<dbReference type="Gene3D" id="3.40.50.2000">
    <property type="entry name" value="Glycogen Phosphorylase B"/>
    <property type="match status" value="2"/>
</dbReference>
<dbReference type="SUPFAM" id="SSF53756">
    <property type="entry name" value="UDP-Glycosyltransferase/glycogen phosphorylase"/>
    <property type="match status" value="1"/>
</dbReference>
<dbReference type="PANTHER" id="PTHR12526">
    <property type="entry name" value="GLYCOSYLTRANSFERASE"/>
    <property type="match status" value="1"/>
</dbReference>
<proteinExistence type="predicted"/>
<dbReference type="Proteomes" id="UP000009375">
    <property type="component" value="Unassembled WGS sequence"/>
</dbReference>
<evidence type="ECO:0000259" key="1">
    <source>
        <dbReference type="Pfam" id="PF13439"/>
    </source>
</evidence>
<dbReference type="InterPro" id="IPR028098">
    <property type="entry name" value="Glyco_trans_4-like_N"/>
</dbReference>